<comment type="caution">
    <text evidence="3">The sequence shown here is derived from an EMBL/GenBank/DDBJ whole genome shotgun (WGS) entry which is preliminary data.</text>
</comment>
<name>A0ABW0SS69_9GAMM</name>
<protein>
    <submittedName>
        <fullName evidence="3">Uncharacterized protein</fullName>
    </submittedName>
</protein>
<evidence type="ECO:0000256" key="2">
    <source>
        <dbReference type="SAM" id="SignalP"/>
    </source>
</evidence>
<sequence length="107" mass="11248">MSKLSIITFALMTGLGISAMTFAQSIPAAGSAQASQRGPKSASADHQIIKPGDRNCLRETGSLIPAKKGECLPVIGRSYSSEELRRTGHPDTARALQMLDPSISVGH</sequence>
<feature type="region of interest" description="Disordered" evidence="1">
    <location>
        <begin position="28"/>
        <end position="48"/>
    </location>
</feature>
<feature type="signal peptide" evidence="2">
    <location>
        <begin position="1"/>
        <end position="23"/>
    </location>
</feature>
<keyword evidence="2" id="KW-0732">Signal</keyword>
<reference evidence="4" key="1">
    <citation type="journal article" date="2019" name="Int. J. Syst. Evol. Microbiol.">
        <title>The Global Catalogue of Microorganisms (GCM) 10K type strain sequencing project: providing services to taxonomists for standard genome sequencing and annotation.</title>
        <authorList>
            <consortium name="The Broad Institute Genomics Platform"/>
            <consortium name="The Broad Institute Genome Sequencing Center for Infectious Disease"/>
            <person name="Wu L."/>
            <person name="Ma J."/>
        </authorList>
    </citation>
    <scope>NUCLEOTIDE SEQUENCE [LARGE SCALE GENOMIC DNA]</scope>
    <source>
        <strain evidence="4">CGMCC 1.13587</strain>
    </source>
</reference>
<dbReference type="RefSeq" id="WP_377323268.1">
    <property type="nucleotide sequence ID" value="NZ_JBHSNG010000001.1"/>
</dbReference>
<feature type="compositionally biased region" description="Basic and acidic residues" evidence="1">
    <location>
        <begin position="82"/>
        <end position="92"/>
    </location>
</feature>
<keyword evidence="4" id="KW-1185">Reference proteome</keyword>
<dbReference type="Proteomes" id="UP001596111">
    <property type="component" value="Unassembled WGS sequence"/>
</dbReference>
<accession>A0ABW0SS69</accession>
<feature type="chain" id="PRO_5047500878" evidence="2">
    <location>
        <begin position="24"/>
        <end position="107"/>
    </location>
</feature>
<evidence type="ECO:0000256" key="1">
    <source>
        <dbReference type="SAM" id="MobiDB-lite"/>
    </source>
</evidence>
<gene>
    <name evidence="3" type="ORF">ACFPPB_00365</name>
</gene>
<dbReference type="EMBL" id="JBHSNG010000001">
    <property type="protein sequence ID" value="MFC5579570.1"/>
    <property type="molecule type" value="Genomic_DNA"/>
</dbReference>
<organism evidence="3 4">
    <name type="scientific">Rhodanobacter terrae</name>
    <dbReference type="NCBI Taxonomy" id="418647"/>
    <lineage>
        <taxon>Bacteria</taxon>
        <taxon>Pseudomonadati</taxon>
        <taxon>Pseudomonadota</taxon>
        <taxon>Gammaproteobacteria</taxon>
        <taxon>Lysobacterales</taxon>
        <taxon>Rhodanobacteraceae</taxon>
        <taxon>Rhodanobacter</taxon>
    </lineage>
</organism>
<evidence type="ECO:0000313" key="3">
    <source>
        <dbReference type="EMBL" id="MFC5579570.1"/>
    </source>
</evidence>
<evidence type="ECO:0000313" key="4">
    <source>
        <dbReference type="Proteomes" id="UP001596111"/>
    </source>
</evidence>
<proteinExistence type="predicted"/>
<feature type="region of interest" description="Disordered" evidence="1">
    <location>
        <begin position="82"/>
        <end position="107"/>
    </location>
</feature>